<evidence type="ECO:0000256" key="5">
    <source>
        <dbReference type="ARBA" id="ARBA00022692"/>
    </source>
</evidence>
<evidence type="ECO:0000256" key="1">
    <source>
        <dbReference type="ARBA" id="ARBA00004429"/>
    </source>
</evidence>
<feature type="transmembrane region" description="Helical" evidence="16">
    <location>
        <begin position="56"/>
        <end position="74"/>
    </location>
</feature>
<feature type="transmembrane region" description="Helical" evidence="16">
    <location>
        <begin position="194"/>
        <end position="213"/>
    </location>
</feature>
<sequence length="221" mass="24706">MSLWSDFKSSPIATISRWQDQRFLWALMAVAMAGMVLLAHSFFQNYLYMKPCEQCVYIRYSMLVMALGGIIACINPKNVILKIIAYVLAIYGAIIGIGYSVKLHGIHKAVHSDDPFAMMGMQGCSTDPSYPFGLPLHKWAPDWFLPTGDCGYDSPVVPSGVELDAIQTFFTNLYADGWYLIPSIKFADMAVCTLLAYVVALVLLLIMLISWIITTIKRKRA</sequence>
<name>A0A7M1LK66_9BACT</name>
<dbReference type="RefSeq" id="WP_025802122.1">
    <property type="nucleotide sequence ID" value="NZ_CP053842.1"/>
</dbReference>
<evidence type="ECO:0000256" key="4">
    <source>
        <dbReference type="ARBA" id="ARBA00022519"/>
    </source>
</evidence>
<evidence type="ECO:0000256" key="13">
    <source>
        <dbReference type="ARBA" id="ARBA00038060"/>
    </source>
</evidence>
<dbReference type="GO" id="GO:0015035">
    <property type="term" value="F:protein-disulfide reductase activity"/>
    <property type="evidence" value="ECO:0007669"/>
    <property type="project" value="InterPro"/>
</dbReference>
<comment type="subcellular location">
    <subcellularLocation>
        <location evidence="1">Cell inner membrane</location>
        <topology evidence="1">Multi-pass membrane protein</topology>
    </subcellularLocation>
</comment>
<evidence type="ECO:0000313" key="17">
    <source>
        <dbReference type="EMBL" id="QOQ87925.1"/>
    </source>
</evidence>
<reference evidence="17 18" key="1">
    <citation type="submission" date="2020-10" db="EMBL/GenBank/DDBJ databases">
        <title>Campylobacter and Helicobacter PacBio genomes.</title>
        <authorList>
            <person name="Lane C."/>
        </authorList>
    </citation>
    <scope>NUCLEOTIDE SEQUENCE [LARGE SCALE GENOMIC DNA]</scope>
    <source>
        <strain evidence="17 18">2016D-0077</strain>
    </source>
</reference>
<evidence type="ECO:0000256" key="8">
    <source>
        <dbReference type="ARBA" id="ARBA00023002"/>
    </source>
</evidence>
<dbReference type="Pfam" id="PF02600">
    <property type="entry name" value="DsbB"/>
    <property type="match status" value="1"/>
</dbReference>
<keyword evidence="10" id="KW-1015">Disulfide bond</keyword>
<comment type="similarity">
    <text evidence="13">Belongs to the DsbB family. DsbI subfamily.</text>
</comment>
<accession>A0A7M1LK66</accession>
<dbReference type="EMBL" id="CP063078">
    <property type="protein sequence ID" value="QOQ87925.1"/>
    <property type="molecule type" value="Genomic_DNA"/>
</dbReference>
<evidence type="ECO:0000256" key="16">
    <source>
        <dbReference type="SAM" id="Phobius"/>
    </source>
</evidence>
<keyword evidence="5 16" id="KW-0812">Transmembrane</keyword>
<dbReference type="NCBIfam" id="NF003304">
    <property type="entry name" value="PRK04307.1"/>
    <property type="match status" value="1"/>
</dbReference>
<proteinExistence type="inferred from homology"/>
<keyword evidence="9 16" id="KW-0472">Membrane</keyword>
<keyword evidence="11" id="KW-0676">Redox-active center</keyword>
<dbReference type="InterPro" id="IPR023380">
    <property type="entry name" value="DsbB-like_sf"/>
</dbReference>
<comment type="subunit">
    <text evidence="14">Interacts with DsbL.</text>
</comment>
<evidence type="ECO:0000256" key="12">
    <source>
        <dbReference type="ARBA" id="ARBA00037310"/>
    </source>
</evidence>
<dbReference type="AlphaFoldDB" id="A0A7M1LK66"/>
<organism evidence="17 18">
    <name type="scientific">Campylobacter corcagiensis</name>
    <dbReference type="NCBI Taxonomy" id="1448857"/>
    <lineage>
        <taxon>Bacteria</taxon>
        <taxon>Pseudomonadati</taxon>
        <taxon>Campylobacterota</taxon>
        <taxon>Epsilonproteobacteria</taxon>
        <taxon>Campylobacterales</taxon>
        <taxon>Campylobacteraceae</taxon>
        <taxon>Campylobacter</taxon>
    </lineage>
</organism>
<keyword evidence="2" id="KW-0813">Transport</keyword>
<dbReference type="GO" id="GO:0006457">
    <property type="term" value="P:protein folding"/>
    <property type="evidence" value="ECO:0007669"/>
    <property type="project" value="InterPro"/>
</dbReference>
<dbReference type="PANTHER" id="PTHR36570:SF1">
    <property type="entry name" value="PROTEIN-DISULFIDE OXIDOREDUCTASE DSBI"/>
    <property type="match status" value="1"/>
</dbReference>
<protein>
    <recommendedName>
        <fullName evidence="15">Putative protein-disulfide oxidoreductase DsbI</fullName>
    </recommendedName>
</protein>
<evidence type="ECO:0000256" key="3">
    <source>
        <dbReference type="ARBA" id="ARBA00022475"/>
    </source>
</evidence>
<dbReference type="SUPFAM" id="SSF158442">
    <property type="entry name" value="DsbB-like"/>
    <property type="match status" value="1"/>
</dbReference>
<dbReference type="PANTHER" id="PTHR36570">
    <property type="entry name" value="DISULFIDE BOND FORMATION PROTEIN B"/>
    <property type="match status" value="1"/>
</dbReference>
<keyword evidence="4" id="KW-0997">Cell inner membrane</keyword>
<evidence type="ECO:0000256" key="7">
    <source>
        <dbReference type="ARBA" id="ARBA00022989"/>
    </source>
</evidence>
<keyword evidence="7 16" id="KW-1133">Transmembrane helix</keyword>
<dbReference type="Gene3D" id="1.20.1550.10">
    <property type="entry name" value="DsbB-like"/>
    <property type="match status" value="1"/>
</dbReference>
<feature type="transmembrane region" description="Helical" evidence="16">
    <location>
        <begin position="83"/>
        <end position="101"/>
    </location>
</feature>
<gene>
    <name evidence="17" type="primary">dsbI</name>
    <name evidence="17" type="ORF">IMC76_03755</name>
</gene>
<evidence type="ECO:0000313" key="18">
    <source>
        <dbReference type="Proteomes" id="UP000594749"/>
    </source>
</evidence>
<keyword evidence="18" id="KW-1185">Reference proteome</keyword>
<evidence type="ECO:0000256" key="6">
    <source>
        <dbReference type="ARBA" id="ARBA00022982"/>
    </source>
</evidence>
<dbReference type="OrthoDB" id="5393791at2"/>
<dbReference type="InterPro" id="IPR050183">
    <property type="entry name" value="DsbB"/>
</dbReference>
<evidence type="ECO:0000256" key="14">
    <source>
        <dbReference type="ARBA" id="ARBA00038526"/>
    </source>
</evidence>
<keyword evidence="6" id="KW-0249">Electron transport</keyword>
<dbReference type="GO" id="GO:0005886">
    <property type="term" value="C:plasma membrane"/>
    <property type="evidence" value="ECO:0007669"/>
    <property type="project" value="UniProtKB-SubCell"/>
</dbReference>
<evidence type="ECO:0000256" key="11">
    <source>
        <dbReference type="ARBA" id="ARBA00023284"/>
    </source>
</evidence>
<dbReference type="InterPro" id="IPR003752">
    <property type="entry name" value="DiS_bond_form_DsbB/BdbC"/>
</dbReference>
<dbReference type="Proteomes" id="UP000594749">
    <property type="component" value="Chromosome"/>
</dbReference>
<evidence type="ECO:0000256" key="15">
    <source>
        <dbReference type="ARBA" id="ARBA00039389"/>
    </source>
</evidence>
<keyword evidence="3" id="KW-1003">Cell membrane</keyword>
<evidence type="ECO:0000256" key="10">
    <source>
        <dbReference type="ARBA" id="ARBA00023157"/>
    </source>
</evidence>
<evidence type="ECO:0000256" key="2">
    <source>
        <dbReference type="ARBA" id="ARBA00022448"/>
    </source>
</evidence>
<comment type="function">
    <text evidence="12">Required for disulfide bond formation in some proteins. Part of a redox system composed of DsbI and DsbL that mediates formation of an essential disulfide bond in AssT.</text>
</comment>
<evidence type="ECO:0000256" key="9">
    <source>
        <dbReference type="ARBA" id="ARBA00023136"/>
    </source>
</evidence>
<feature type="transmembrane region" description="Helical" evidence="16">
    <location>
        <begin position="23"/>
        <end position="44"/>
    </location>
</feature>
<keyword evidence="8" id="KW-0560">Oxidoreductase</keyword>